<accession>A0A1I1T952</accession>
<protein>
    <submittedName>
        <fullName evidence="3">GAF domain-containing protein</fullName>
    </submittedName>
</protein>
<sequence>MRNPPQDLSPAGARPGRSRDIFAPMRAQDAGQGDLHDKTRAALHEFFGRGEAFVRQLIAENERLRSELNETQPDRPARPELTPASVVEGLLGRIVELEKARGAAADSGAPAPAGGDLARLRERVVQLEDENYHLASMYVAGLQFHASRTIGDVLQTTTEILLNFIGVGAFTLYLVDEERRVLFPIAREGGEMNELVEIEMDEASPAAQMAQRGRPWSRGDPAYASDDVIMYLPLVSGRRLVAVLRLEAFLAQKPGFEDNDYSLLSMISEHAGIAIESAWIRAHAKAVALQRQAVEHLLGA</sequence>
<feature type="region of interest" description="Disordered" evidence="1">
    <location>
        <begin position="1"/>
        <end position="20"/>
    </location>
</feature>
<name>A0A1I1T952_9BACT</name>
<evidence type="ECO:0000259" key="2">
    <source>
        <dbReference type="Pfam" id="PF13185"/>
    </source>
</evidence>
<dbReference type="Pfam" id="PF13185">
    <property type="entry name" value="GAF_2"/>
    <property type="match status" value="1"/>
</dbReference>
<keyword evidence="4" id="KW-1185">Reference proteome</keyword>
<dbReference type="Proteomes" id="UP000199400">
    <property type="component" value="Unassembled WGS sequence"/>
</dbReference>
<dbReference type="InterPro" id="IPR029016">
    <property type="entry name" value="GAF-like_dom_sf"/>
</dbReference>
<proteinExistence type="predicted"/>
<gene>
    <name evidence="3" type="ORF">SAMN02745121_00489</name>
</gene>
<dbReference type="SUPFAM" id="SSF55781">
    <property type="entry name" value="GAF domain-like"/>
    <property type="match status" value="1"/>
</dbReference>
<dbReference type="EMBL" id="FOMX01000002">
    <property type="protein sequence ID" value="SFD53648.1"/>
    <property type="molecule type" value="Genomic_DNA"/>
</dbReference>
<dbReference type="InterPro" id="IPR003018">
    <property type="entry name" value="GAF"/>
</dbReference>
<feature type="domain" description="GAF" evidence="2">
    <location>
        <begin position="148"/>
        <end position="276"/>
    </location>
</feature>
<dbReference type="STRING" id="54.SAMN02745121_00489"/>
<organism evidence="3 4">
    <name type="scientific">Nannocystis exedens</name>
    <dbReference type="NCBI Taxonomy" id="54"/>
    <lineage>
        <taxon>Bacteria</taxon>
        <taxon>Pseudomonadati</taxon>
        <taxon>Myxococcota</taxon>
        <taxon>Polyangia</taxon>
        <taxon>Nannocystales</taxon>
        <taxon>Nannocystaceae</taxon>
        <taxon>Nannocystis</taxon>
    </lineage>
</organism>
<evidence type="ECO:0000256" key="1">
    <source>
        <dbReference type="SAM" id="MobiDB-lite"/>
    </source>
</evidence>
<evidence type="ECO:0000313" key="3">
    <source>
        <dbReference type="EMBL" id="SFD53648.1"/>
    </source>
</evidence>
<evidence type="ECO:0000313" key="4">
    <source>
        <dbReference type="Proteomes" id="UP000199400"/>
    </source>
</evidence>
<reference evidence="4" key="1">
    <citation type="submission" date="2016-10" db="EMBL/GenBank/DDBJ databases">
        <authorList>
            <person name="Varghese N."/>
            <person name="Submissions S."/>
        </authorList>
    </citation>
    <scope>NUCLEOTIDE SEQUENCE [LARGE SCALE GENOMIC DNA]</scope>
    <source>
        <strain evidence="4">ATCC 25963</strain>
    </source>
</reference>
<dbReference type="AlphaFoldDB" id="A0A1I1T952"/>
<dbReference type="Gene3D" id="3.30.450.40">
    <property type="match status" value="1"/>
</dbReference>